<evidence type="ECO:0000313" key="2">
    <source>
        <dbReference type="Proteomes" id="UP000708208"/>
    </source>
</evidence>
<comment type="caution">
    <text evidence="1">The sequence shown here is derived from an EMBL/GenBank/DDBJ whole genome shotgun (WGS) entry which is preliminary data.</text>
</comment>
<dbReference type="Proteomes" id="UP000708208">
    <property type="component" value="Unassembled WGS sequence"/>
</dbReference>
<sequence>MAFDEGPIGKFLEIFRTAVSLVTGSEAGRSN</sequence>
<dbReference type="EMBL" id="CAJVCH010041628">
    <property type="protein sequence ID" value="CAG7716846.1"/>
    <property type="molecule type" value="Genomic_DNA"/>
</dbReference>
<organism evidence="1 2">
    <name type="scientific">Allacma fusca</name>
    <dbReference type="NCBI Taxonomy" id="39272"/>
    <lineage>
        <taxon>Eukaryota</taxon>
        <taxon>Metazoa</taxon>
        <taxon>Ecdysozoa</taxon>
        <taxon>Arthropoda</taxon>
        <taxon>Hexapoda</taxon>
        <taxon>Collembola</taxon>
        <taxon>Symphypleona</taxon>
        <taxon>Sminthuridae</taxon>
        <taxon>Allacma</taxon>
    </lineage>
</organism>
<keyword evidence="2" id="KW-1185">Reference proteome</keyword>
<feature type="non-terminal residue" evidence="1">
    <location>
        <position position="31"/>
    </location>
</feature>
<accession>A0A8J2JC49</accession>
<evidence type="ECO:0000313" key="1">
    <source>
        <dbReference type="EMBL" id="CAG7716846.1"/>
    </source>
</evidence>
<gene>
    <name evidence="1" type="ORF">AFUS01_LOCUS6333</name>
</gene>
<protein>
    <submittedName>
        <fullName evidence="1">Uncharacterized protein</fullName>
    </submittedName>
</protein>
<name>A0A8J2JC49_9HEXA</name>
<reference evidence="1" key="1">
    <citation type="submission" date="2021-06" db="EMBL/GenBank/DDBJ databases">
        <authorList>
            <person name="Hodson N. C."/>
            <person name="Mongue J. A."/>
            <person name="Jaron S. K."/>
        </authorList>
    </citation>
    <scope>NUCLEOTIDE SEQUENCE</scope>
</reference>
<proteinExistence type="predicted"/>
<dbReference type="AlphaFoldDB" id="A0A8J2JC49"/>